<dbReference type="GO" id="GO:0006260">
    <property type="term" value="P:DNA replication"/>
    <property type="evidence" value="ECO:0007669"/>
    <property type="project" value="TreeGrafter"/>
</dbReference>
<organism evidence="2 3">
    <name type="scientific">Gordonibacter pamelaeae</name>
    <dbReference type="NCBI Taxonomy" id="471189"/>
    <lineage>
        <taxon>Bacteria</taxon>
        <taxon>Bacillati</taxon>
        <taxon>Actinomycetota</taxon>
        <taxon>Coriobacteriia</taxon>
        <taxon>Eggerthellales</taxon>
        <taxon>Eggerthellaceae</taxon>
        <taxon>Gordonibacter</taxon>
    </lineage>
</organism>
<dbReference type="InterPro" id="IPR002611">
    <property type="entry name" value="IstB_ATP-bd"/>
</dbReference>
<dbReference type="InterPro" id="IPR027417">
    <property type="entry name" value="P-loop_NTPase"/>
</dbReference>
<feature type="domain" description="IstB-like ATP-binding" evidence="1">
    <location>
        <begin position="119"/>
        <end position="262"/>
    </location>
</feature>
<dbReference type="SUPFAM" id="SSF52540">
    <property type="entry name" value="P-loop containing nucleoside triphosphate hydrolases"/>
    <property type="match status" value="1"/>
</dbReference>
<proteinExistence type="predicted"/>
<keyword evidence="3" id="KW-1185">Reference proteome</keyword>
<dbReference type="GeneID" id="78359586"/>
<dbReference type="EMBL" id="PPTS01000004">
    <property type="protein sequence ID" value="RDB65230.1"/>
    <property type="molecule type" value="Genomic_DNA"/>
</dbReference>
<accession>A0A369M0R0</accession>
<sequence>MDEENAFKLYTKEEADARGIGYDSQVEIRCPHCGEPYEQQGFIGRAGRIAWVTHRECQCEGAVAEREQARQAEAEAKRMESQRRLKRCGVPRRYMSAQISVPEAARYVVGFGSAGDKGLYIVGGVGTGKTYEACALAKSFIEAGYTVRVTTSLAMLDSVSRSYDDPSIAGISIFTGVDVLVIDDLGKENANAWALTTLFQIINSRYEDGKPTIYTSQYDLQSLQRRMSRQHESESAEAIVSRICETSTIVQLGGKDRRRSAKAK</sequence>
<gene>
    <name evidence="2" type="ORF">C1877_07750</name>
</gene>
<name>A0A369M0R0_9ACTN</name>
<dbReference type="Proteomes" id="UP000254000">
    <property type="component" value="Unassembled WGS sequence"/>
</dbReference>
<dbReference type="AlphaFoldDB" id="A0A369M0R0"/>
<keyword evidence="2" id="KW-0067">ATP-binding</keyword>
<dbReference type="OrthoDB" id="9770694at2"/>
<protein>
    <submittedName>
        <fullName evidence="2">ATP-binding protein</fullName>
    </submittedName>
</protein>
<evidence type="ECO:0000313" key="2">
    <source>
        <dbReference type="EMBL" id="RDB65230.1"/>
    </source>
</evidence>
<reference evidence="2 3" key="1">
    <citation type="journal article" date="2018" name="Elife">
        <title>Discovery and characterization of a prevalent human gut bacterial enzyme sufficient for the inactivation of a family of plant toxins.</title>
        <authorList>
            <person name="Koppel N."/>
            <person name="Bisanz J.E."/>
            <person name="Pandelia M.E."/>
            <person name="Turnbaugh P.J."/>
            <person name="Balskus E.P."/>
        </authorList>
    </citation>
    <scope>NUCLEOTIDE SEQUENCE [LARGE SCALE GENOMIC DNA]</scope>
    <source>
        <strain evidence="2 3">3C</strain>
    </source>
</reference>
<keyword evidence="2" id="KW-0547">Nucleotide-binding</keyword>
<dbReference type="Pfam" id="PF01695">
    <property type="entry name" value="IstB_IS21"/>
    <property type="match status" value="1"/>
</dbReference>
<evidence type="ECO:0000259" key="1">
    <source>
        <dbReference type="Pfam" id="PF01695"/>
    </source>
</evidence>
<evidence type="ECO:0000313" key="3">
    <source>
        <dbReference type="Proteomes" id="UP000254000"/>
    </source>
</evidence>
<dbReference type="PANTHER" id="PTHR30050:SF8">
    <property type="entry name" value="PRIMOSOMAL PROTEIN DNAI"/>
    <property type="match status" value="1"/>
</dbReference>
<dbReference type="RefSeq" id="WP_114568876.1">
    <property type="nucleotide sequence ID" value="NZ_CABMMS010000004.1"/>
</dbReference>
<comment type="caution">
    <text evidence="2">The sequence shown here is derived from an EMBL/GenBank/DDBJ whole genome shotgun (WGS) entry which is preliminary data.</text>
</comment>
<dbReference type="GO" id="GO:0005524">
    <property type="term" value="F:ATP binding"/>
    <property type="evidence" value="ECO:0007669"/>
    <property type="project" value="UniProtKB-KW"/>
</dbReference>
<dbReference type="PANTHER" id="PTHR30050">
    <property type="entry name" value="CHROMOSOMAL REPLICATION INITIATOR PROTEIN DNAA"/>
    <property type="match status" value="1"/>
</dbReference>
<dbReference type="CDD" id="cd00009">
    <property type="entry name" value="AAA"/>
    <property type="match status" value="1"/>
</dbReference>
<dbReference type="Gene3D" id="3.40.50.300">
    <property type="entry name" value="P-loop containing nucleotide triphosphate hydrolases"/>
    <property type="match status" value="1"/>
</dbReference>